<gene>
    <name evidence="3" type="ORF">J2Z76_002117</name>
</gene>
<dbReference type="RefSeq" id="WP_209511990.1">
    <property type="nucleotide sequence ID" value="NZ_JAGGKS010000006.1"/>
</dbReference>
<feature type="domain" description="SLH" evidence="2">
    <location>
        <begin position="73"/>
        <end position="136"/>
    </location>
</feature>
<dbReference type="PROSITE" id="PS51272">
    <property type="entry name" value="SLH"/>
    <property type="match status" value="3"/>
</dbReference>
<protein>
    <recommendedName>
        <fullName evidence="2">SLH domain-containing protein</fullName>
    </recommendedName>
</protein>
<dbReference type="EMBL" id="JAGGKS010000006">
    <property type="protein sequence ID" value="MBP1926252.1"/>
    <property type="molecule type" value="Genomic_DNA"/>
</dbReference>
<name>A0ABS4GF32_9FIRM</name>
<dbReference type="InterPro" id="IPR051465">
    <property type="entry name" value="Cell_Envelope_Struct_Comp"/>
</dbReference>
<dbReference type="PANTHER" id="PTHR43308">
    <property type="entry name" value="OUTER MEMBRANE PROTEIN ALPHA-RELATED"/>
    <property type="match status" value="1"/>
</dbReference>
<feature type="chain" id="PRO_5045443322" description="SLH domain-containing protein" evidence="1">
    <location>
        <begin position="28"/>
        <end position="361"/>
    </location>
</feature>
<sequence>MKNITRKIITVGICFNILLNFNSIVFADVLDAITDDFNIETTEQDTEMIQNTETIEYHNIEQISDELKLEKDINENLFSDINGHWAESRIKEASKIGFVTGYQDGTFKPDKTVTRAEFATLLNNAMNNNDSIQIYLKDIKKSDWYYNQIEKAVAVGYFSGYEDNTFRPNNPITRQEVAKVISNAITTGNIDGDGATLLSDYNLIQDWAKNSVNIAYNKSYIMGYPNKTYMPSKALTRAEAVKIIYEVLDNENIELGFNITNYNESYYGAVVVGDLNILDSVGSGNVYINNVTVLGDIKILAKNVKSVILTDVKVRNLVVDDPNNSVKITCNDNIYIDNVKLSADATVEKIGNNIQIKSTIR</sequence>
<evidence type="ECO:0000259" key="2">
    <source>
        <dbReference type="PROSITE" id="PS51272"/>
    </source>
</evidence>
<dbReference type="Proteomes" id="UP001519342">
    <property type="component" value="Unassembled WGS sequence"/>
</dbReference>
<keyword evidence="1" id="KW-0732">Signal</keyword>
<keyword evidence="4" id="KW-1185">Reference proteome</keyword>
<accession>A0ABS4GF32</accession>
<evidence type="ECO:0000313" key="4">
    <source>
        <dbReference type="Proteomes" id="UP001519342"/>
    </source>
</evidence>
<organism evidence="3 4">
    <name type="scientific">Sedimentibacter acidaminivorans</name>
    <dbReference type="NCBI Taxonomy" id="913099"/>
    <lineage>
        <taxon>Bacteria</taxon>
        <taxon>Bacillati</taxon>
        <taxon>Bacillota</taxon>
        <taxon>Tissierellia</taxon>
        <taxon>Sedimentibacter</taxon>
    </lineage>
</organism>
<evidence type="ECO:0000256" key="1">
    <source>
        <dbReference type="SAM" id="SignalP"/>
    </source>
</evidence>
<feature type="domain" description="SLH" evidence="2">
    <location>
        <begin position="137"/>
        <end position="195"/>
    </location>
</feature>
<comment type="caution">
    <text evidence="3">The sequence shown here is derived from an EMBL/GenBank/DDBJ whole genome shotgun (WGS) entry which is preliminary data.</text>
</comment>
<reference evidence="3 4" key="1">
    <citation type="submission" date="2021-03" db="EMBL/GenBank/DDBJ databases">
        <title>Genomic Encyclopedia of Type Strains, Phase IV (KMG-IV): sequencing the most valuable type-strain genomes for metagenomic binning, comparative biology and taxonomic classification.</title>
        <authorList>
            <person name="Goeker M."/>
        </authorList>
    </citation>
    <scope>NUCLEOTIDE SEQUENCE [LARGE SCALE GENOMIC DNA]</scope>
    <source>
        <strain evidence="3 4">DSM 24004</strain>
    </source>
</reference>
<evidence type="ECO:0000313" key="3">
    <source>
        <dbReference type="EMBL" id="MBP1926252.1"/>
    </source>
</evidence>
<proteinExistence type="predicted"/>
<dbReference type="InterPro" id="IPR001119">
    <property type="entry name" value="SLH_dom"/>
</dbReference>
<feature type="signal peptide" evidence="1">
    <location>
        <begin position="1"/>
        <end position="27"/>
    </location>
</feature>
<dbReference type="Pfam" id="PF00395">
    <property type="entry name" value="SLH"/>
    <property type="match status" value="3"/>
</dbReference>
<feature type="domain" description="SLH" evidence="2">
    <location>
        <begin position="198"/>
        <end position="258"/>
    </location>
</feature>
<dbReference type="PANTHER" id="PTHR43308:SF5">
    <property type="entry name" value="S-LAYER PROTEIN _ PEPTIDOGLYCAN ENDO-BETA-N-ACETYLGLUCOSAMINIDASE"/>
    <property type="match status" value="1"/>
</dbReference>